<dbReference type="RefSeq" id="WP_216415635.1">
    <property type="nucleotide sequence ID" value="NZ_JAHLQK010000002.1"/>
</dbReference>
<comment type="caution">
    <text evidence="2">The sequence shown here is derived from an EMBL/GenBank/DDBJ whole genome shotgun (WGS) entry which is preliminary data.</text>
</comment>
<evidence type="ECO:0000313" key="3">
    <source>
        <dbReference type="Proteomes" id="UP000779508"/>
    </source>
</evidence>
<evidence type="ECO:0000313" key="2">
    <source>
        <dbReference type="EMBL" id="MBU5676144.1"/>
    </source>
</evidence>
<gene>
    <name evidence="2" type="ORF">KQI88_06915</name>
</gene>
<proteinExistence type="predicted"/>
<dbReference type="Proteomes" id="UP000779508">
    <property type="component" value="Unassembled WGS sequence"/>
</dbReference>
<accession>A0ABS6G1S6</accession>
<dbReference type="EMBL" id="JAHLQK010000002">
    <property type="protein sequence ID" value="MBU5676144.1"/>
    <property type="molecule type" value="Genomic_DNA"/>
</dbReference>
<feature type="region of interest" description="Disordered" evidence="1">
    <location>
        <begin position="118"/>
        <end position="137"/>
    </location>
</feature>
<keyword evidence="3" id="KW-1185">Reference proteome</keyword>
<protein>
    <submittedName>
        <fullName evidence="2">Uncharacterized protein</fullName>
    </submittedName>
</protein>
<organism evidence="2 3">
    <name type="scientific">Alkaliphilus flagellatus</name>
    <dbReference type="NCBI Taxonomy" id="2841507"/>
    <lineage>
        <taxon>Bacteria</taxon>
        <taxon>Bacillati</taxon>
        <taxon>Bacillota</taxon>
        <taxon>Clostridia</taxon>
        <taxon>Peptostreptococcales</taxon>
        <taxon>Natronincolaceae</taxon>
        <taxon>Alkaliphilus</taxon>
    </lineage>
</organism>
<name>A0ABS6G1S6_9FIRM</name>
<evidence type="ECO:0000256" key="1">
    <source>
        <dbReference type="SAM" id="MobiDB-lite"/>
    </source>
</evidence>
<sequence length="193" mass="22393">MKDKITLAEAFLILKNKENELDEVLTSRFACLQNTYKKVNGQKELMHEPHEISVNELTSKSEILMKEIRKLRLIVAKANLKTLVEFTIDGEKISLQEAIYLVKQYRNELPRLKQMGEMRSHSEIVDPTPRYTPQVSGGIDRSYEQVMEPSFDTKEYRKKAEKMEVLITKLEVAINQANYSIFVDLDGIEVKQI</sequence>
<reference evidence="2 3" key="1">
    <citation type="submission" date="2021-06" db="EMBL/GenBank/DDBJ databases">
        <authorList>
            <person name="Sun Q."/>
            <person name="Li D."/>
        </authorList>
    </citation>
    <scope>NUCLEOTIDE SEQUENCE [LARGE SCALE GENOMIC DNA]</scope>
    <source>
        <strain evidence="2 3">MSJ-5</strain>
    </source>
</reference>